<name>A0A6A6Q1D1_9PEZI</name>
<dbReference type="RefSeq" id="XP_033592373.1">
    <property type="nucleotide sequence ID" value="XM_033736843.1"/>
</dbReference>
<keyword evidence="1" id="KW-0812">Transmembrane</keyword>
<dbReference type="SUPFAM" id="SSF63829">
    <property type="entry name" value="Calcium-dependent phosphotriesterase"/>
    <property type="match status" value="1"/>
</dbReference>
<feature type="transmembrane region" description="Helical" evidence="1">
    <location>
        <begin position="20"/>
        <end position="41"/>
    </location>
</feature>
<organism evidence="2 3">
    <name type="scientific">Neohortaea acidophila</name>
    <dbReference type="NCBI Taxonomy" id="245834"/>
    <lineage>
        <taxon>Eukaryota</taxon>
        <taxon>Fungi</taxon>
        <taxon>Dikarya</taxon>
        <taxon>Ascomycota</taxon>
        <taxon>Pezizomycotina</taxon>
        <taxon>Dothideomycetes</taxon>
        <taxon>Dothideomycetidae</taxon>
        <taxon>Mycosphaerellales</taxon>
        <taxon>Teratosphaeriaceae</taxon>
        <taxon>Neohortaea</taxon>
    </lineage>
</organism>
<dbReference type="GeneID" id="54477845"/>
<sequence length="397" mass="43265">MVQFEFLGPRSIKLGQAVTVGLFALLSIFLYSRAGILYIFYANAPTRLIKVNNLPHLDIKFQNVVRNCEHMVLEPSAAFALLSCDPGRDTWNTVMGTFIDANSPPETGVYIWKYADADATSHPQKLKLLDYPASPSDFHPLGIHLHSASNTLYIVNHAASGSRVEVFRLFPAEQAATHIKTIKHDLLAAPNSITALSESELLVTCDHYFLRKNQPILAQVETYTGIPGGSVVHVDLGADEAKINLVTRVPFANGIAQLNTTTFAVASTSTNAVYLYLLSRHDGPPRLTRTATIPLSFHPDNLSVDGAGNLLIAGHPHGPTFEEVMKDAAARAGDGDKTDEKSWKGSSWVSKWNPSDGLKTLYVGDEYGTSCTAVRDSGRKLGMAVGLYERGVLTWTE</sequence>
<evidence type="ECO:0000256" key="1">
    <source>
        <dbReference type="SAM" id="Phobius"/>
    </source>
</evidence>
<protein>
    <recommendedName>
        <fullName evidence="4">Paraoxonase</fullName>
    </recommendedName>
</protein>
<accession>A0A6A6Q1D1</accession>
<dbReference type="OrthoDB" id="5307922at2759"/>
<dbReference type="InterPro" id="IPR011042">
    <property type="entry name" value="6-blade_b-propeller_TolB-like"/>
</dbReference>
<dbReference type="AlphaFoldDB" id="A0A6A6Q1D1"/>
<keyword evidence="3" id="KW-1185">Reference proteome</keyword>
<evidence type="ECO:0000313" key="3">
    <source>
        <dbReference type="Proteomes" id="UP000799767"/>
    </source>
</evidence>
<evidence type="ECO:0000313" key="2">
    <source>
        <dbReference type="EMBL" id="KAF2485804.1"/>
    </source>
</evidence>
<dbReference type="Proteomes" id="UP000799767">
    <property type="component" value="Unassembled WGS sequence"/>
</dbReference>
<evidence type="ECO:0008006" key="4">
    <source>
        <dbReference type="Google" id="ProtNLM"/>
    </source>
</evidence>
<gene>
    <name evidence="2" type="ORF">BDY17DRAFT_322614</name>
</gene>
<reference evidence="2" key="1">
    <citation type="journal article" date="2020" name="Stud. Mycol.">
        <title>101 Dothideomycetes genomes: a test case for predicting lifestyles and emergence of pathogens.</title>
        <authorList>
            <person name="Haridas S."/>
            <person name="Albert R."/>
            <person name="Binder M."/>
            <person name="Bloem J."/>
            <person name="Labutti K."/>
            <person name="Salamov A."/>
            <person name="Andreopoulos B."/>
            <person name="Baker S."/>
            <person name="Barry K."/>
            <person name="Bills G."/>
            <person name="Bluhm B."/>
            <person name="Cannon C."/>
            <person name="Castanera R."/>
            <person name="Culley D."/>
            <person name="Daum C."/>
            <person name="Ezra D."/>
            <person name="Gonzalez J."/>
            <person name="Henrissat B."/>
            <person name="Kuo A."/>
            <person name="Liang C."/>
            <person name="Lipzen A."/>
            <person name="Lutzoni F."/>
            <person name="Magnuson J."/>
            <person name="Mondo S."/>
            <person name="Nolan M."/>
            <person name="Ohm R."/>
            <person name="Pangilinan J."/>
            <person name="Park H.-J."/>
            <person name="Ramirez L."/>
            <person name="Alfaro M."/>
            <person name="Sun H."/>
            <person name="Tritt A."/>
            <person name="Yoshinaga Y."/>
            <person name="Zwiers L.-H."/>
            <person name="Turgeon B."/>
            <person name="Goodwin S."/>
            <person name="Spatafora J."/>
            <person name="Crous P."/>
            <person name="Grigoriev I."/>
        </authorList>
    </citation>
    <scope>NUCLEOTIDE SEQUENCE</scope>
    <source>
        <strain evidence="2">CBS 113389</strain>
    </source>
</reference>
<keyword evidence="1" id="KW-1133">Transmembrane helix</keyword>
<dbReference type="EMBL" id="MU001633">
    <property type="protein sequence ID" value="KAF2485804.1"/>
    <property type="molecule type" value="Genomic_DNA"/>
</dbReference>
<dbReference type="InterPro" id="IPR051288">
    <property type="entry name" value="Serum_paraoxonase/arylesterase"/>
</dbReference>
<proteinExistence type="predicted"/>
<keyword evidence="1" id="KW-0472">Membrane</keyword>
<dbReference type="PANTHER" id="PTHR11799">
    <property type="entry name" value="PARAOXONASE"/>
    <property type="match status" value="1"/>
</dbReference>
<dbReference type="Gene3D" id="2.120.10.30">
    <property type="entry name" value="TolB, C-terminal domain"/>
    <property type="match status" value="1"/>
</dbReference>
<dbReference type="PANTHER" id="PTHR11799:SF30">
    <property type="entry name" value="SERUM PARAOXONASE_ARYLESTERASE 2"/>
    <property type="match status" value="1"/>
</dbReference>